<dbReference type="InterPro" id="IPR003280">
    <property type="entry name" value="2pore_dom_K_chnl"/>
</dbReference>
<evidence type="ECO:0000256" key="1">
    <source>
        <dbReference type="ARBA" id="ARBA00004141"/>
    </source>
</evidence>
<name>A0A7R8CWV7_LEPSM</name>
<organism evidence="11 12">
    <name type="scientific">Lepeophtheirus salmonis</name>
    <name type="common">Salmon louse</name>
    <name type="synonym">Caligus salmonis</name>
    <dbReference type="NCBI Taxonomy" id="72036"/>
    <lineage>
        <taxon>Eukaryota</taxon>
        <taxon>Metazoa</taxon>
        <taxon>Ecdysozoa</taxon>
        <taxon>Arthropoda</taxon>
        <taxon>Crustacea</taxon>
        <taxon>Multicrustacea</taxon>
        <taxon>Hexanauplia</taxon>
        <taxon>Copepoda</taxon>
        <taxon>Siphonostomatoida</taxon>
        <taxon>Caligidae</taxon>
        <taxon>Lepeophtheirus</taxon>
    </lineage>
</organism>
<evidence type="ECO:0000256" key="2">
    <source>
        <dbReference type="ARBA" id="ARBA00022448"/>
    </source>
</evidence>
<evidence type="ECO:0000256" key="4">
    <source>
        <dbReference type="ARBA" id="ARBA00022989"/>
    </source>
</evidence>
<feature type="domain" description="Potassium channel" evidence="10">
    <location>
        <begin position="113"/>
        <end position="170"/>
    </location>
</feature>
<evidence type="ECO:0000256" key="7">
    <source>
        <dbReference type="ARBA" id="ARBA00023303"/>
    </source>
</evidence>
<keyword evidence="6 9" id="KW-0472">Membrane</keyword>
<evidence type="ECO:0000256" key="8">
    <source>
        <dbReference type="RuleBase" id="RU003857"/>
    </source>
</evidence>
<dbReference type="GO" id="GO:0015271">
    <property type="term" value="F:outward rectifier potassium channel activity"/>
    <property type="evidence" value="ECO:0007669"/>
    <property type="project" value="TreeGrafter"/>
</dbReference>
<feature type="transmembrane region" description="Helical" evidence="9">
    <location>
        <begin position="246"/>
        <end position="266"/>
    </location>
</feature>
<feature type="transmembrane region" description="Helical" evidence="9">
    <location>
        <begin position="149"/>
        <end position="178"/>
    </location>
</feature>
<dbReference type="PANTHER" id="PTHR11003">
    <property type="entry name" value="POTASSIUM CHANNEL, SUBFAMILY K"/>
    <property type="match status" value="1"/>
</dbReference>
<accession>A0A7R8CWV7</accession>
<evidence type="ECO:0000313" key="11">
    <source>
        <dbReference type="EMBL" id="CAF2956369.1"/>
    </source>
</evidence>
<dbReference type="PRINTS" id="PR01333">
    <property type="entry name" value="2POREKCHANEL"/>
</dbReference>
<dbReference type="PANTHER" id="PTHR11003:SF142">
    <property type="entry name" value="POTASSIUM CHANNEL DOMAIN-CONTAINING PROTEIN"/>
    <property type="match status" value="1"/>
</dbReference>
<proteinExistence type="inferred from homology"/>
<feature type="transmembrane region" description="Helical" evidence="9">
    <location>
        <begin position="278"/>
        <end position="300"/>
    </location>
</feature>
<keyword evidence="7 8" id="KW-0407">Ion channel</keyword>
<evidence type="ECO:0000313" key="12">
    <source>
        <dbReference type="Proteomes" id="UP000675881"/>
    </source>
</evidence>
<evidence type="ECO:0000256" key="6">
    <source>
        <dbReference type="ARBA" id="ARBA00023136"/>
    </source>
</evidence>
<dbReference type="Gene3D" id="1.10.287.70">
    <property type="match status" value="1"/>
</dbReference>
<keyword evidence="2 8" id="KW-0813">Transport</keyword>
<comment type="subcellular location">
    <subcellularLocation>
        <location evidence="1">Membrane</location>
        <topology evidence="1">Multi-pass membrane protein</topology>
    </subcellularLocation>
</comment>
<gene>
    <name evidence="11" type="ORF">LSAA_9729</name>
</gene>
<keyword evidence="4 9" id="KW-1133">Transmembrane helix</keyword>
<feature type="transmembrane region" description="Helical" evidence="9">
    <location>
        <begin position="218"/>
        <end position="239"/>
    </location>
</feature>
<dbReference type="Pfam" id="PF07885">
    <property type="entry name" value="Ion_trans_2"/>
    <property type="match status" value="2"/>
</dbReference>
<dbReference type="GO" id="GO:0005886">
    <property type="term" value="C:plasma membrane"/>
    <property type="evidence" value="ECO:0007669"/>
    <property type="project" value="TreeGrafter"/>
</dbReference>
<protein>
    <submittedName>
        <fullName evidence="11">KCNKN</fullName>
    </submittedName>
</protein>
<dbReference type="GO" id="GO:0030322">
    <property type="term" value="P:stabilization of membrane potential"/>
    <property type="evidence" value="ECO:0007669"/>
    <property type="project" value="TreeGrafter"/>
</dbReference>
<evidence type="ECO:0000256" key="3">
    <source>
        <dbReference type="ARBA" id="ARBA00022692"/>
    </source>
</evidence>
<keyword evidence="5 8" id="KW-0406">Ion transport</keyword>
<evidence type="ECO:0000256" key="9">
    <source>
        <dbReference type="SAM" id="Phobius"/>
    </source>
</evidence>
<comment type="similarity">
    <text evidence="8">Belongs to the two pore domain potassium channel (TC 1.A.1.8) family.</text>
</comment>
<keyword evidence="12" id="KW-1185">Reference proteome</keyword>
<dbReference type="InterPro" id="IPR013099">
    <property type="entry name" value="K_chnl_dom"/>
</dbReference>
<dbReference type="GO" id="GO:0022841">
    <property type="term" value="F:potassium ion leak channel activity"/>
    <property type="evidence" value="ECO:0007669"/>
    <property type="project" value="TreeGrafter"/>
</dbReference>
<evidence type="ECO:0000256" key="5">
    <source>
        <dbReference type="ARBA" id="ARBA00023065"/>
    </source>
</evidence>
<dbReference type="AlphaFoldDB" id="A0A7R8CWV7"/>
<evidence type="ECO:0000259" key="10">
    <source>
        <dbReference type="Pfam" id="PF07885"/>
    </source>
</evidence>
<reference evidence="11" key="1">
    <citation type="submission" date="2021-02" db="EMBL/GenBank/DDBJ databases">
        <authorList>
            <person name="Bekaert M."/>
        </authorList>
    </citation>
    <scope>NUCLEOTIDE SEQUENCE</scope>
    <source>
        <strain evidence="11">IoA-00</strain>
    </source>
</reference>
<dbReference type="SUPFAM" id="SSF81324">
    <property type="entry name" value="Voltage-gated potassium channels"/>
    <property type="match status" value="2"/>
</dbReference>
<sequence length="381" mass="43152">MSLLGNLRVLDVKHIENVKNLVEHIGLYVGLAIYTAAGAKIFQVLEHPLEEEKLTSLQNLVILERENFLRFIFNGSWNSLIHRNNIDRRLLEYEQTVSVAAQEGIDLVTKDIQYEWNYIQAVFFSSTILTTIGYGNIAPVGTPGRVFCILFAIIGIPFTLSVIADIGQIFATLVSLFWRKYKHFVIPIYNRFKSLYDGDESEDEDEEGFGGLSMGGNMLTALAALAFLCLFLSIAAMIFKLWEDWSFFDAFYFCFITMTTIGFGDIVPDISGGEKTPYMLVCMIFILVGLAFTSTIIELVRRQYTESWQKMQELRAQIQAQLKLAAQLQKMGDKDIDLEGIDLDMDQLRKNIALMKKGKFGAGLSDIDIDNLDFLDGKRKS</sequence>
<feature type="domain" description="Potassium channel" evidence="10">
    <location>
        <begin position="227"/>
        <end position="304"/>
    </location>
</feature>
<dbReference type="OrthoDB" id="297496at2759"/>
<dbReference type="Proteomes" id="UP000675881">
    <property type="component" value="Chromosome 5"/>
</dbReference>
<feature type="transmembrane region" description="Helical" evidence="9">
    <location>
        <begin position="118"/>
        <end position="137"/>
    </location>
</feature>
<dbReference type="EMBL" id="HG994584">
    <property type="protein sequence ID" value="CAF2956369.1"/>
    <property type="molecule type" value="Genomic_DNA"/>
</dbReference>
<keyword evidence="3 8" id="KW-0812">Transmembrane</keyword>